<dbReference type="NCBIfam" id="TIGR02209">
    <property type="entry name" value="ftsL_broad"/>
    <property type="match status" value="1"/>
</dbReference>
<reference evidence="11 12" key="1">
    <citation type="submission" date="2020-03" db="EMBL/GenBank/DDBJ databases">
        <title>Vagococcus sp. nov., isolated from beetles.</title>
        <authorList>
            <person name="Hyun D.-W."/>
            <person name="Bae J.-W."/>
        </authorList>
    </citation>
    <scope>NUCLEOTIDE SEQUENCE [LARGE SCALE GENOMIC DNA]</scope>
    <source>
        <strain evidence="11 12">HDW17A</strain>
    </source>
</reference>
<proteinExistence type="predicted"/>
<feature type="transmembrane region" description="Helical" evidence="10">
    <location>
        <begin position="44"/>
        <end position="61"/>
    </location>
</feature>
<keyword evidence="5 10" id="KW-1133">Transmembrane helix</keyword>
<keyword evidence="9" id="KW-0175">Coiled coil</keyword>
<feature type="coiled-coil region" evidence="9">
    <location>
        <begin position="81"/>
        <end position="111"/>
    </location>
</feature>
<evidence type="ECO:0000313" key="11">
    <source>
        <dbReference type="EMBL" id="QIL45584.1"/>
    </source>
</evidence>
<gene>
    <name evidence="11" type="primary">ftsL</name>
    <name evidence="11" type="ORF">G7081_00015</name>
</gene>
<evidence type="ECO:0000256" key="4">
    <source>
        <dbReference type="ARBA" id="ARBA00022692"/>
    </source>
</evidence>
<evidence type="ECO:0000256" key="1">
    <source>
        <dbReference type="ARBA" id="ARBA00004401"/>
    </source>
</evidence>
<dbReference type="AlphaFoldDB" id="A0A6G8AKG8"/>
<evidence type="ECO:0000256" key="5">
    <source>
        <dbReference type="ARBA" id="ARBA00022989"/>
    </source>
</evidence>
<keyword evidence="12" id="KW-1185">Reference proteome</keyword>
<dbReference type="GO" id="GO:0005886">
    <property type="term" value="C:plasma membrane"/>
    <property type="evidence" value="ECO:0007669"/>
    <property type="project" value="UniProtKB-SubCell"/>
</dbReference>
<dbReference type="InterPro" id="IPR011922">
    <property type="entry name" value="Cell_div_FtsL"/>
</dbReference>
<evidence type="ECO:0000313" key="12">
    <source>
        <dbReference type="Proteomes" id="UP000500890"/>
    </source>
</evidence>
<protein>
    <recommendedName>
        <fullName evidence="8">Cell division protein FtsL</fullName>
    </recommendedName>
</protein>
<keyword evidence="7" id="KW-0131">Cell cycle</keyword>
<accession>A0A6G8AKG8</accession>
<dbReference type="RefSeq" id="WP_166006224.1">
    <property type="nucleotide sequence ID" value="NZ_CP049886.1"/>
</dbReference>
<keyword evidence="6 10" id="KW-0472">Membrane</keyword>
<evidence type="ECO:0000256" key="9">
    <source>
        <dbReference type="SAM" id="Coils"/>
    </source>
</evidence>
<organism evidence="11 12">
    <name type="scientific">Vagococcus coleopterorum</name>
    <dbReference type="NCBI Taxonomy" id="2714946"/>
    <lineage>
        <taxon>Bacteria</taxon>
        <taxon>Bacillati</taxon>
        <taxon>Bacillota</taxon>
        <taxon>Bacilli</taxon>
        <taxon>Lactobacillales</taxon>
        <taxon>Enterococcaceae</taxon>
        <taxon>Vagococcus</taxon>
    </lineage>
</organism>
<evidence type="ECO:0000256" key="2">
    <source>
        <dbReference type="ARBA" id="ARBA00022475"/>
    </source>
</evidence>
<keyword evidence="3 11" id="KW-0132">Cell division</keyword>
<name>A0A6G8AKG8_9ENTE</name>
<sequence>MAQLPEFKEYEILEPVAANVTEQEETALQYPKRKLGRVSKLEKVVTTLFVIAALAIAVLTVRMTTAISKAEEAVSLIQIENVAQRDVVSKLEQEKNELSRTERVKEAAEKGGLEISDDNIRNVD</sequence>
<comment type="subcellular location">
    <subcellularLocation>
        <location evidence="1">Cell membrane</location>
        <topology evidence="1">Single-pass type II membrane protein</topology>
    </subcellularLocation>
</comment>
<dbReference type="GO" id="GO:0051301">
    <property type="term" value="P:cell division"/>
    <property type="evidence" value="ECO:0007669"/>
    <property type="project" value="UniProtKB-KW"/>
</dbReference>
<dbReference type="EMBL" id="CP049886">
    <property type="protein sequence ID" value="QIL45584.1"/>
    <property type="molecule type" value="Genomic_DNA"/>
</dbReference>
<evidence type="ECO:0000256" key="10">
    <source>
        <dbReference type="SAM" id="Phobius"/>
    </source>
</evidence>
<evidence type="ECO:0000256" key="7">
    <source>
        <dbReference type="ARBA" id="ARBA00023306"/>
    </source>
</evidence>
<evidence type="ECO:0000256" key="3">
    <source>
        <dbReference type="ARBA" id="ARBA00022618"/>
    </source>
</evidence>
<keyword evidence="4 10" id="KW-0812">Transmembrane</keyword>
<keyword evidence="2" id="KW-1003">Cell membrane</keyword>
<evidence type="ECO:0000256" key="8">
    <source>
        <dbReference type="NCBIfam" id="TIGR02209"/>
    </source>
</evidence>
<evidence type="ECO:0000256" key="6">
    <source>
        <dbReference type="ARBA" id="ARBA00023136"/>
    </source>
</evidence>
<dbReference type="Proteomes" id="UP000500890">
    <property type="component" value="Chromosome"/>
</dbReference>
<dbReference type="KEGG" id="vah:G7081_00015"/>